<feature type="domain" description="Helicase C-terminal" evidence="11">
    <location>
        <begin position="691"/>
        <end position="850"/>
    </location>
</feature>
<dbReference type="PROSITE" id="PS51194">
    <property type="entry name" value="HELICASE_CTER"/>
    <property type="match status" value="1"/>
</dbReference>
<proteinExistence type="inferred from homology"/>
<dbReference type="Pfam" id="PF00271">
    <property type="entry name" value="Helicase_C"/>
    <property type="match status" value="1"/>
</dbReference>
<evidence type="ECO:0000256" key="3">
    <source>
        <dbReference type="ARBA" id="ARBA00022763"/>
    </source>
</evidence>
<dbReference type="SMART" id="SM00490">
    <property type="entry name" value="HELICc"/>
    <property type="match status" value="1"/>
</dbReference>
<comment type="subcellular location">
    <subcellularLocation>
        <location evidence="9">Cytoplasm</location>
    </subcellularLocation>
</comment>
<dbReference type="AlphaFoldDB" id="A0A9W6GGC5"/>
<protein>
    <recommendedName>
        <fullName evidence="9">Transcription-repair-coupling factor</fullName>
        <shortName evidence="9">TRCF</shortName>
        <ecNumber evidence="9">3.6.4.-</ecNumber>
    </recommendedName>
</protein>
<dbReference type="SUPFAM" id="SSF143517">
    <property type="entry name" value="TRCF domain-like"/>
    <property type="match status" value="1"/>
</dbReference>
<dbReference type="InterPro" id="IPR037235">
    <property type="entry name" value="TRCF-like_C_D7"/>
</dbReference>
<dbReference type="InterPro" id="IPR005118">
    <property type="entry name" value="TRCF_C"/>
</dbReference>
<dbReference type="InterPro" id="IPR014001">
    <property type="entry name" value="Helicase_ATP-bd"/>
</dbReference>
<evidence type="ECO:0000256" key="4">
    <source>
        <dbReference type="ARBA" id="ARBA00022801"/>
    </source>
</evidence>
<evidence type="ECO:0000256" key="8">
    <source>
        <dbReference type="ARBA" id="ARBA00023204"/>
    </source>
</evidence>
<dbReference type="Gene3D" id="3.30.2060.10">
    <property type="entry name" value="Penicillin-binding protein 1b domain"/>
    <property type="match status" value="1"/>
</dbReference>
<dbReference type="SUPFAM" id="SSF52540">
    <property type="entry name" value="P-loop containing nucleoside triphosphate hydrolases"/>
    <property type="match status" value="4"/>
</dbReference>
<dbReference type="EMBL" id="BSDX01000001">
    <property type="protein sequence ID" value="GLI53650.1"/>
    <property type="molecule type" value="Genomic_DNA"/>
</dbReference>
<keyword evidence="3 9" id="KW-0227">DNA damage</keyword>
<dbReference type="PANTHER" id="PTHR47964">
    <property type="entry name" value="ATP-DEPENDENT DNA HELICASE HOMOLOG RECG, CHLOROPLASTIC"/>
    <property type="match status" value="1"/>
</dbReference>
<dbReference type="GO" id="GO:0016787">
    <property type="term" value="F:hydrolase activity"/>
    <property type="evidence" value="ECO:0007669"/>
    <property type="project" value="UniProtKB-KW"/>
</dbReference>
<dbReference type="InterPro" id="IPR047112">
    <property type="entry name" value="RecG/Mfd"/>
</dbReference>
<dbReference type="InterPro" id="IPR036101">
    <property type="entry name" value="CarD-like/TRCF_RID_sf"/>
</dbReference>
<keyword evidence="6 9" id="KW-0067">ATP-binding</keyword>
<evidence type="ECO:0000313" key="13">
    <source>
        <dbReference type="Proteomes" id="UP001144297"/>
    </source>
</evidence>
<dbReference type="InterPro" id="IPR027417">
    <property type="entry name" value="P-loop_NTPase"/>
</dbReference>
<dbReference type="GO" id="GO:0000716">
    <property type="term" value="P:transcription-coupled nucleotide-excision repair, DNA damage recognition"/>
    <property type="evidence" value="ECO:0007669"/>
    <property type="project" value="UniProtKB-UniRule"/>
</dbReference>
<dbReference type="Proteomes" id="UP001144297">
    <property type="component" value="Unassembled WGS sequence"/>
</dbReference>
<dbReference type="GO" id="GO:0005737">
    <property type="term" value="C:cytoplasm"/>
    <property type="evidence" value="ECO:0007669"/>
    <property type="project" value="UniProtKB-SubCell"/>
</dbReference>
<dbReference type="InterPro" id="IPR011545">
    <property type="entry name" value="DEAD/DEAH_box_helicase_dom"/>
</dbReference>
<keyword evidence="2 9" id="KW-0547">Nucleotide-binding</keyword>
<evidence type="ECO:0000256" key="9">
    <source>
        <dbReference type="HAMAP-Rule" id="MF_00969"/>
    </source>
</evidence>
<dbReference type="SUPFAM" id="SSF141259">
    <property type="entry name" value="CarD-like"/>
    <property type="match status" value="1"/>
</dbReference>
<dbReference type="Gene3D" id="3.40.50.11140">
    <property type="match status" value="1"/>
</dbReference>
<comment type="similarity">
    <text evidence="9">In the N-terminal section; belongs to the UvrB family.</text>
</comment>
<dbReference type="CDD" id="cd17991">
    <property type="entry name" value="DEXHc_TRCF"/>
    <property type="match status" value="1"/>
</dbReference>
<dbReference type="PANTHER" id="PTHR47964:SF1">
    <property type="entry name" value="ATP-DEPENDENT DNA HELICASE HOMOLOG RECG, CHLOROPLASTIC"/>
    <property type="match status" value="1"/>
</dbReference>
<evidence type="ECO:0000256" key="6">
    <source>
        <dbReference type="ARBA" id="ARBA00022840"/>
    </source>
</evidence>
<dbReference type="InterPro" id="IPR004576">
    <property type="entry name" value="Mfd"/>
</dbReference>
<comment type="function">
    <text evidence="9">Couples transcription and DNA repair by recognizing RNA polymerase (RNAP) stalled at DNA lesions. Mediates ATP-dependent release of RNAP and its truncated transcript from the DNA, and recruitment of nucleotide excision repair machinery to the damaged site.</text>
</comment>
<dbReference type="SMART" id="SM00982">
    <property type="entry name" value="TRCF"/>
    <property type="match status" value="1"/>
</dbReference>
<gene>
    <name evidence="9 12" type="primary">mfd</name>
    <name evidence="12" type="ORF">TISLANDTSLP1_13430</name>
</gene>
<dbReference type="InterPro" id="IPR041471">
    <property type="entry name" value="UvrB_inter"/>
</dbReference>
<comment type="caution">
    <text evidence="12">The sequence shown here is derived from an EMBL/GenBank/DDBJ whole genome shotgun (WGS) entry which is preliminary data.</text>
</comment>
<keyword evidence="1 9" id="KW-0963">Cytoplasm</keyword>
<keyword evidence="7 9" id="KW-0238">DNA-binding</keyword>
<evidence type="ECO:0000256" key="2">
    <source>
        <dbReference type="ARBA" id="ARBA00022741"/>
    </source>
</evidence>
<keyword evidence="4 9" id="KW-0378">Hydrolase</keyword>
<comment type="similarity">
    <text evidence="9">In the C-terminal section; belongs to the helicase family. RecG subfamily.</text>
</comment>
<dbReference type="SMART" id="SM01058">
    <property type="entry name" value="CarD_TRCF"/>
    <property type="match status" value="1"/>
</dbReference>
<dbReference type="HAMAP" id="MF_00969">
    <property type="entry name" value="TRCF"/>
    <property type="match status" value="1"/>
</dbReference>
<evidence type="ECO:0000256" key="5">
    <source>
        <dbReference type="ARBA" id="ARBA00022806"/>
    </source>
</evidence>
<name>A0A9W6GGC5_9BACT</name>
<accession>A0A9W6GGC5</accession>
<dbReference type="PROSITE" id="PS51192">
    <property type="entry name" value="HELICASE_ATP_BIND_1"/>
    <property type="match status" value="1"/>
</dbReference>
<dbReference type="InterPro" id="IPR003711">
    <property type="entry name" value="CarD-like/TRCF_RID"/>
</dbReference>
<evidence type="ECO:0000256" key="7">
    <source>
        <dbReference type="ARBA" id="ARBA00023125"/>
    </source>
</evidence>
<organism evidence="12 13">
    <name type="scientific">Thermodesulfovibrio yellowstonii</name>
    <dbReference type="NCBI Taxonomy" id="28262"/>
    <lineage>
        <taxon>Bacteria</taxon>
        <taxon>Pseudomonadati</taxon>
        <taxon>Nitrospirota</taxon>
        <taxon>Thermodesulfovibrionia</taxon>
        <taxon>Thermodesulfovibrionales</taxon>
        <taxon>Thermodesulfovibrionaceae</taxon>
        <taxon>Thermodesulfovibrio</taxon>
    </lineage>
</organism>
<keyword evidence="13" id="KW-1185">Reference proteome</keyword>
<dbReference type="InterPro" id="IPR048635">
    <property type="entry name" value="MFD_D3"/>
</dbReference>
<evidence type="ECO:0000256" key="1">
    <source>
        <dbReference type="ARBA" id="ARBA00022490"/>
    </source>
</evidence>
<sequence length="1042" mass="120519">MNFLSNQPSNINTALLEEVKKITSLIKTNNEIYNLSITSFSLFICFYKNNFIVFEENEDQAAKLYAAFKTFSSFFNTTDEIVFLPSKGTERMIAIFKILNERNKKIITTVDSAKIPPHIETINIKKGGTIEREFLAKNLINLGYSKVELVTQEGEFSEHGWVFDIWGIGEEYPARIEFFGDEIEEIKLFYPDTQRSFKDKNEIWIIQAEEKEINNIELLELFEFDNIFTVDKNFTNKKFNIVKISHLPVKFSTKSVDAGDKTFYGLGILPNERSSILDFPRNLKKLGIPIIFSISSRGKAETIKEVLFNHDIIAPLIHKNEIGTYSGKYAITISDLQEGFYRENLMIITDFELFGEKTLKKKKLAIQKLPIDGLEINEGDYIVHKEHGIGIFRGIKRQKYEGTEEDVLVLEYKDGDILYVPTWNIGKIYRYSAKEGFIPPIDKLGSNRWQKAKERERKRIHDIADKLIKLYAQRKTERGFIYSEDTEIHKNFDDFFPYEETEDQQKAIDAILKKMREPFPMEVLLCGDAGYGKTEVAMRASFRAVYDGKQVAVLVPTTLLCEQHYRTFKKRFEAFPVKIEYLSRFRSEKEIKKVIEDTKLGKVDILIGTHIIILKEVDFFDLGLLIIDEEQKFGVIHKEKIKEKYPKVDLITITATPIPRTLQIGLSGLWDIFVIQTPPKERLAVKTFVIQENELIIKEAIEKEIQRGGQIYFLHNRIHDIELVKSKIQKLVPMARIGVAHGRMKEKMLDKIMLDFIYGKIDILLCTSIIASGLDIPNVNTIIIDQAQTFGLSDLYQIRGRVGRSYRQANAYLVIPPEEILSEDAKKRIKAIQEMSYLGAGFHIALRDLEIRGAGELLGVEQSGVNRLGFDLYIEMLNEAVKEIKGEVLPALKLPEIKFSIPAFIPEEYIKETSMRIRIYRKLSQISEDSEIEKLYDEIIDRFGMPPKEVENIFKIARIRLLVSKIKASEVKQKKNIFKFKMEENLDTGFVNRLLHILTGFKNRGIIKNLKFYQDGFEVNIEELDGLILFLKRLIAKLEDKK</sequence>
<dbReference type="SMART" id="SM00487">
    <property type="entry name" value="DEXDc"/>
    <property type="match status" value="1"/>
</dbReference>
<dbReference type="InterPro" id="IPR001650">
    <property type="entry name" value="Helicase_C-like"/>
</dbReference>
<dbReference type="EC" id="3.6.4.-" evidence="9"/>
<dbReference type="GO" id="GO:0003684">
    <property type="term" value="F:damaged DNA binding"/>
    <property type="evidence" value="ECO:0007669"/>
    <property type="project" value="InterPro"/>
</dbReference>
<keyword evidence="5" id="KW-0347">Helicase</keyword>
<evidence type="ECO:0000259" key="10">
    <source>
        <dbReference type="PROSITE" id="PS51192"/>
    </source>
</evidence>
<dbReference type="Pfam" id="PF02559">
    <property type="entry name" value="CarD_TRCF_RID"/>
    <property type="match status" value="1"/>
</dbReference>
<dbReference type="Gene3D" id="2.40.10.170">
    <property type="match status" value="1"/>
</dbReference>
<keyword evidence="8 9" id="KW-0234">DNA repair</keyword>
<dbReference type="Gene3D" id="3.40.50.300">
    <property type="entry name" value="P-loop containing nucleotide triphosphate hydrolases"/>
    <property type="match status" value="2"/>
</dbReference>
<reference evidence="12" key="1">
    <citation type="submission" date="2022-12" db="EMBL/GenBank/DDBJ databases">
        <title>Reference genome sequencing for broad-spectrum identification of bacterial and archaeal isolates by mass spectrometry.</title>
        <authorList>
            <person name="Sekiguchi Y."/>
            <person name="Tourlousse D.M."/>
        </authorList>
    </citation>
    <scope>NUCLEOTIDE SEQUENCE</scope>
    <source>
        <strain evidence="12">TSL-P1</strain>
    </source>
</reference>
<dbReference type="Pfam" id="PF17757">
    <property type="entry name" value="UvrB_inter"/>
    <property type="match status" value="1"/>
</dbReference>
<dbReference type="Gene3D" id="3.90.1150.50">
    <property type="entry name" value="Transcription-repair-coupling factor, D7 domain"/>
    <property type="match status" value="1"/>
</dbReference>
<dbReference type="NCBIfam" id="TIGR00580">
    <property type="entry name" value="mfd"/>
    <property type="match status" value="1"/>
</dbReference>
<evidence type="ECO:0000259" key="11">
    <source>
        <dbReference type="PROSITE" id="PS51194"/>
    </source>
</evidence>
<dbReference type="GO" id="GO:0006355">
    <property type="term" value="P:regulation of DNA-templated transcription"/>
    <property type="evidence" value="ECO:0007669"/>
    <property type="project" value="UniProtKB-UniRule"/>
</dbReference>
<dbReference type="GO" id="GO:0005524">
    <property type="term" value="F:ATP binding"/>
    <property type="evidence" value="ECO:0007669"/>
    <property type="project" value="UniProtKB-UniRule"/>
</dbReference>
<feature type="domain" description="Helicase ATP-binding" evidence="10">
    <location>
        <begin position="514"/>
        <end position="675"/>
    </location>
</feature>
<evidence type="ECO:0000313" key="12">
    <source>
        <dbReference type="EMBL" id="GLI53650.1"/>
    </source>
</evidence>
<dbReference type="Pfam" id="PF00270">
    <property type="entry name" value="DEAD"/>
    <property type="match status" value="1"/>
</dbReference>
<dbReference type="Pfam" id="PF03461">
    <property type="entry name" value="TRCF"/>
    <property type="match status" value="1"/>
</dbReference>
<dbReference type="Pfam" id="PF21132">
    <property type="entry name" value="MFD_D3"/>
    <property type="match status" value="1"/>
</dbReference>
<dbReference type="GO" id="GO:0003678">
    <property type="term" value="F:DNA helicase activity"/>
    <property type="evidence" value="ECO:0007669"/>
    <property type="project" value="TreeGrafter"/>
</dbReference>